<protein>
    <submittedName>
        <fullName evidence="2">Peptidase M61</fullName>
    </submittedName>
</protein>
<reference evidence="2 3" key="1">
    <citation type="submission" date="2019-12" db="EMBL/GenBank/DDBJ databases">
        <title>Genomic-based taxomic classification of the family Erythrobacteraceae.</title>
        <authorList>
            <person name="Xu L."/>
        </authorList>
    </citation>
    <scope>NUCLEOTIDE SEQUENCE [LARGE SCALE GENOMIC DNA]</scope>
    <source>
        <strain evidence="2 3">H32</strain>
    </source>
</reference>
<evidence type="ECO:0000313" key="3">
    <source>
        <dbReference type="Proteomes" id="UP000444401"/>
    </source>
</evidence>
<comment type="caution">
    <text evidence="2">The sequence shown here is derived from an EMBL/GenBank/DDBJ whole genome shotgun (WGS) entry which is preliminary data.</text>
</comment>
<keyword evidence="1" id="KW-0732">Signal</keyword>
<feature type="chain" id="PRO_5047189465" evidence="1">
    <location>
        <begin position="28"/>
        <end position="584"/>
    </location>
</feature>
<dbReference type="InterPro" id="IPR036034">
    <property type="entry name" value="PDZ_sf"/>
</dbReference>
<gene>
    <name evidence="2" type="ORF">GRI72_11800</name>
</gene>
<keyword evidence="3" id="KW-1185">Reference proteome</keyword>
<evidence type="ECO:0000313" key="2">
    <source>
        <dbReference type="EMBL" id="MXO69503.1"/>
    </source>
</evidence>
<dbReference type="RefSeq" id="WP_160734114.1">
    <property type="nucleotide sequence ID" value="NZ_WTYO01000005.1"/>
</dbReference>
<dbReference type="InterPro" id="IPR027268">
    <property type="entry name" value="Peptidase_M4/M1_CTD_sf"/>
</dbReference>
<accession>A0ABW9UZA5</accession>
<organism evidence="2 3">
    <name type="scientific">Pelagerythrobacter marinus</name>
    <dbReference type="NCBI Taxonomy" id="538382"/>
    <lineage>
        <taxon>Bacteria</taxon>
        <taxon>Pseudomonadati</taxon>
        <taxon>Pseudomonadota</taxon>
        <taxon>Alphaproteobacteria</taxon>
        <taxon>Sphingomonadales</taxon>
        <taxon>Erythrobacteraceae</taxon>
        <taxon>Pelagerythrobacter</taxon>
    </lineage>
</organism>
<evidence type="ECO:0000256" key="1">
    <source>
        <dbReference type="SAM" id="SignalP"/>
    </source>
</evidence>
<sequence>MSFARQAAAIAATAPLAGAVLAALAFAAPVAAREAPQEAPQAAREGSPPRFDLLLAPGDRDGDGTIETLGVTATVADAPATFRLPLVLNTVATSAADIAQLSFTDARGPLATTVEDERPDPANAIRRWHAERPPEGPLTIRYALAIDPDRPFMALPQYELRTGPAGFSGAGTAFVVLPEDDVRRDVRVAWDLSALPAGALGVSSLGVGDARSERALSAGDLASTYYMAGRPELFRSDGFFAAWQGALGFPGHELMQWAADLHAFYGRFFRHRPATFGVFGRTNAVNPGSGIGLTDSFAFTFDEHTPADELKGLLAHEMLHAWVRSLSDGGDGASGLASSWFSEGLAVHYQRMLPWRAGLIDDEAFLADLNATAGRYYTNALIATPNEQVPAGFWRDTRIRVLPYDRGSLYFAALDEDIRAASGGARSLDDLVRAMLAERRAGRPMDRALFERLLHAELGDDGLAGLEAMLAGDTVLPSPDAFGPCFTRVTRPLRRFDLGFDPAVLVAEERVVTGLKPGSQAARAGLRNGDRIVNRFPQDSLQGDQEATLTLQVERDGRRFEITYLPRGETVEAYQWQPRDCARR</sequence>
<feature type="signal peptide" evidence="1">
    <location>
        <begin position="1"/>
        <end position="27"/>
    </location>
</feature>
<dbReference type="Gene3D" id="2.30.42.10">
    <property type="match status" value="1"/>
</dbReference>
<proteinExistence type="predicted"/>
<name>A0ABW9UZA5_9SPHN</name>
<dbReference type="Gene3D" id="1.10.390.10">
    <property type="entry name" value="Neutral Protease Domain 2"/>
    <property type="match status" value="1"/>
</dbReference>
<dbReference type="EMBL" id="WTYO01000005">
    <property type="protein sequence ID" value="MXO69503.1"/>
    <property type="molecule type" value="Genomic_DNA"/>
</dbReference>
<dbReference type="Proteomes" id="UP000444401">
    <property type="component" value="Unassembled WGS sequence"/>
</dbReference>
<dbReference type="SUPFAM" id="SSF50156">
    <property type="entry name" value="PDZ domain-like"/>
    <property type="match status" value="1"/>
</dbReference>